<sequence>MPQDELLKKMIGRMLIVGFESQSITKDSKIVKDMQKYHLGGVILFDRHFNDRTKTKNISSPKQLKTLTSSLNSFAKKPLLISVDQEGGKVARLKPAYGFEATPSAKVVSEMDAYMTKRVYDNLAKTLQNAGINCNFAPVVDLAVNPQNRVISGLKRSYSSEPKEVAKYAKIFMDSLQERNIISVLKHFPGHGSSLEDSHNGFVDISETWGETELEPYIELIHSGGVSMIMTAHVFNRYLDELYPATLSYRVNTELLREKLGYDGVIVSDDLQMGAIAKHYTLEEIVTLSINSGVDMLLFGNQLAKQDTRELVETIMAQVKNGSISMDRIVESNSRVEQLFTKIQIK</sequence>
<comment type="similarity">
    <text evidence="2">Belongs to the glycosyl hydrolase 3 family.</text>
</comment>
<dbReference type="InterPro" id="IPR017853">
    <property type="entry name" value="GH"/>
</dbReference>
<dbReference type="EC" id="3.2.1.52" evidence="3"/>
<evidence type="ECO:0000259" key="6">
    <source>
        <dbReference type="Pfam" id="PF00933"/>
    </source>
</evidence>
<dbReference type="Proteomes" id="UP000309561">
    <property type="component" value="Unassembled WGS sequence"/>
</dbReference>
<reference evidence="7 8" key="1">
    <citation type="submission" date="2019-04" db="EMBL/GenBank/DDBJ databases">
        <title>Sulfurimonas crateris sp. nov. a facultative anaerobic sulfur-oxidizing chemolithautotrophic bacterium isolated from a terrestrial mud vulcano.</title>
        <authorList>
            <person name="Ratnikova N.M."/>
            <person name="Slobodkin A.I."/>
            <person name="Merkel A.Y."/>
            <person name="Novikov A."/>
            <person name="Bonch-Osmolovskaya E.A."/>
            <person name="Slobodkina G.B."/>
        </authorList>
    </citation>
    <scope>NUCLEOTIDE SEQUENCE [LARGE SCALE GENOMIC DNA]</scope>
    <source>
        <strain evidence="7 8">SN118</strain>
    </source>
</reference>
<evidence type="ECO:0000256" key="4">
    <source>
        <dbReference type="ARBA" id="ARBA00022801"/>
    </source>
</evidence>
<dbReference type="InterPro" id="IPR050226">
    <property type="entry name" value="NagZ_Beta-hexosaminidase"/>
</dbReference>
<accession>A0A4U2ZB73</accession>
<keyword evidence="5" id="KW-0326">Glycosidase</keyword>
<keyword evidence="4 7" id="KW-0378">Hydrolase</keyword>
<feature type="domain" description="Glycoside hydrolase family 3 N-terminal" evidence="6">
    <location>
        <begin position="10"/>
        <end position="338"/>
    </location>
</feature>
<gene>
    <name evidence="7" type="ORF">FCU45_00080</name>
</gene>
<protein>
    <recommendedName>
        <fullName evidence="3">beta-N-acetylhexosaminidase</fullName>
        <ecNumber evidence="3">3.2.1.52</ecNumber>
    </recommendedName>
</protein>
<dbReference type="Pfam" id="PF00933">
    <property type="entry name" value="Glyco_hydro_3"/>
    <property type="match status" value="1"/>
</dbReference>
<dbReference type="GO" id="GO:0004563">
    <property type="term" value="F:beta-N-acetylhexosaminidase activity"/>
    <property type="evidence" value="ECO:0007669"/>
    <property type="project" value="UniProtKB-EC"/>
</dbReference>
<dbReference type="PANTHER" id="PTHR30480">
    <property type="entry name" value="BETA-HEXOSAMINIDASE-RELATED"/>
    <property type="match status" value="1"/>
</dbReference>
<evidence type="ECO:0000256" key="2">
    <source>
        <dbReference type="ARBA" id="ARBA00005336"/>
    </source>
</evidence>
<comment type="catalytic activity">
    <reaction evidence="1">
        <text>Hydrolysis of terminal non-reducing N-acetyl-D-hexosamine residues in N-acetyl-beta-D-hexosaminides.</text>
        <dbReference type="EC" id="3.2.1.52"/>
    </reaction>
</comment>
<dbReference type="GO" id="GO:0005975">
    <property type="term" value="P:carbohydrate metabolic process"/>
    <property type="evidence" value="ECO:0007669"/>
    <property type="project" value="InterPro"/>
</dbReference>
<keyword evidence="8" id="KW-1185">Reference proteome</keyword>
<evidence type="ECO:0000256" key="5">
    <source>
        <dbReference type="ARBA" id="ARBA00023295"/>
    </source>
</evidence>
<evidence type="ECO:0000313" key="8">
    <source>
        <dbReference type="Proteomes" id="UP000309561"/>
    </source>
</evidence>
<dbReference type="InterPro" id="IPR001764">
    <property type="entry name" value="Glyco_hydro_3_N"/>
</dbReference>
<dbReference type="GO" id="GO:0009254">
    <property type="term" value="P:peptidoglycan turnover"/>
    <property type="evidence" value="ECO:0007669"/>
    <property type="project" value="TreeGrafter"/>
</dbReference>
<dbReference type="AlphaFoldDB" id="A0A4U2ZB73"/>
<dbReference type="InterPro" id="IPR036962">
    <property type="entry name" value="Glyco_hydro_3_N_sf"/>
</dbReference>
<dbReference type="Gene3D" id="3.20.20.300">
    <property type="entry name" value="Glycoside hydrolase, family 3, N-terminal domain"/>
    <property type="match status" value="1"/>
</dbReference>
<evidence type="ECO:0000313" key="7">
    <source>
        <dbReference type="EMBL" id="TKI71295.1"/>
    </source>
</evidence>
<organism evidence="7 8">
    <name type="scientific">Sulfurimonas crateris</name>
    <dbReference type="NCBI Taxonomy" id="2574727"/>
    <lineage>
        <taxon>Bacteria</taxon>
        <taxon>Pseudomonadati</taxon>
        <taxon>Campylobacterota</taxon>
        <taxon>Epsilonproteobacteria</taxon>
        <taxon>Campylobacterales</taxon>
        <taxon>Sulfurimonadaceae</taxon>
        <taxon>Sulfurimonas</taxon>
    </lineage>
</organism>
<evidence type="ECO:0000256" key="3">
    <source>
        <dbReference type="ARBA" id="ARBA00012663"/>
    </source>
</evidence>
<dbReference type="PANTHER" id="PTHR30480:SF13">
    <property type="entry name" value="BETA-HEXOSAMINIDASE"/>
    <property type="match status" value="1"/>
</dbReference>
<dbReference type="OrthoDB" id="9781691at2"/>
<dbReference type="EMBL" id="SZPX01000001">
    <property type="protein sequence ID" value="TKI71295.1"/>
    <property type="molecule type" value="Genomic_DNA"/>
</dbReference>
<dbReference type="SUPFAM" id="SSF51445">
    <property type="entry name" value="(Trans)glycosidases"/>
    <property type="match status" value="1"/>
</dbReference>
<comment type="caution">
    <text evidence="7">The sequence shown here is derived from an EMBL/GenBank/DDBJ whole genome shotgun (WGS) entry which is preliminary data.</text>
</comment>
<proteinExistence type="inferred from homology"/>
<name>A0A4U2ZB73_9BACT</name>
<evidence type="ECO:0000256" key="1">
    <source>
        <dbReference type="ARBA" id="ARBA00001231"/>
    </source>
</evidence>